<dbReference type="Proteomes" id="UP000323506">
    <property type="component" value="Chromosome D11"/>
</dbReference>
<reference evidence="4 5" key="1">
    <citation type="submission" date="2019-06" db="EMBL/GenBank/DDBJ databases">
        <title>WGS assembly of Gossypium darwinii.</title>
        <authorList>
            <person name="Chen Z.J."/>
            <person name="Sreedasyam A."/>
            <person name="Ando A."/>
            <person name="Song Q."/>
            <person name="De L."/>
            <person name="Hulse-Kemp A."/>
            <person name="Ding M."/>
            <person name="Ye W."/>
            <person name="Kirkbride R."/>
            <person name="Jenkins J."/>
            <person name="Plott C."/>
            <person name="Lovell J."/>
            <person name="Lin Y.-M."/>
            <person name="Vaughn R."/>
            <person name="Liu B."/>
            <person name="Li W."/>
            <person name="Simpson S."/>
            <person name="Scheffler B."/>
            <person name="Saski C."/>
            <person name="Grover C."/>
            <person name="Hu G."/>
            <person name="Conover J."/>
            <person name="Carlson J."/>
            <person name="Shu S."/>
            <person name="Boston L."/>
            <person name="Williams M."/>
            <person name="Peterson D."/>
            <person name="Mcgee K."/>
            <person name="Jones D."/>
            <person name="Wendel J."/>
            <person name="Stelly D."/>
            <person name="Grimwood J."/>
            <person name="Schmutz J."/>
        </authorList>
    </citation>
    <scope>NUCLEOTIDE SEQUENCE [LARGE SCALE GENOMIC DNA]</scope>
    <source>
        <strain evidence="4">1808015.09</strain>
    </source>
</reference>
<accession>A0A5D2ATH7</accession>
<dbReference type="Pfam" id="PF20160">
    <property type="entry name" value="C-JID"/>
    <property type="match status" value="1"/>
</dbReference>
<dbReference type="InterPro" id="IPR045344">
    <property type="entry name" value="C-JID"/>
</dbReference>
<name>A0A5D2ATH7_GOSDA</name>
<organism evidence="4 5">
    <name type="scientific">Gossypium darwinii</name>
    <name type="common">Darwin's cotton</name>
    <name type="synonym">Gossypium barbadense var. darwinii</name>
    <dbReference type="NCBI Taxonomy" id="34276"/>
    <lineage>
        <taxon>Eukaryota</taxon>
        <taxon>Viridiplantae</taxon>
        <taxon>Streptophyta</taxon>
        <taxon>Embryophyta</taxon>
        <taxon>Tracheophyta</taxon>
        <taxon>Spermatophyta</taxon>
        <taxon>Magnoliopsida</taxon>
        <taxon>eudicotyledons</taxon>
        <taxon>Gunneridae</taxon>
        <taxon>Pentapetalae</taxon>
        <taxon>rosids</taxon>
        <taxon>malvids</taxon>
        <taxon>Malvales</taxon>
        <taxon>Malvaceae</taxon>
        <taxon>Malvoideae</taxon>
        <taxon>Gossypium</taxon>
    </lineage>
</organism>
<dbReference type="AlphaFoldDB" id="A0A5D2ATH7"/>
<evidence type="ECO:0000313" key="5">
    <source>
        <dbReference type="Proteomes" id="UP000323506"/>
    </source>
</evidence>
<evidence type="ECO:0000256" key="1">
    <source>
        <dbReference type="ARBA" id="ARBA00022614"/>
    </source>
</evidence>
<keyword evidence="2" id="KW-0677">Repeat</keyword>
<sequence length="85" mass="9771">MVPGSEIPEWFSHQAVDSSIKVQLPHNIHNDSQWMGVALCCIFVNDNDSRDEDIECQARNSGNLVGMELFFKEEFFDVWIIVDLI</sequence>
<evidence type="ECO:0000259" key="3">
    <source>
        <dbReference type="Pfam" id="PF20160"/>
    </source>
</evidence>
<dbReference type="EMBL" id="CM017711">
    <property type="protein sequence ID" value="TYG47403.1"/>
    <property type="molecule type" value="Genomic_DNA"/>
</dbReference>
<keyword evidence="1" id="KW-0433">Leucine-rich repeat</keyword>
<evidence type="ECO:0000256" key="2">
    <source>
        <dbReference type="ARBA" id="ARBA00022737"/>
    </source>
</evidence>
<feature type="domain" description="C-JID" evidence="3">
    <location>
        <begin position="2"/>
        <end position="46"/>
    </location>
</feature>
<proteinExistence type="predicted"/>
<gene>
    <name evidence="4" type="ORF">ES288_D11G335900v1</name>
</gene>
<evidence type="ECO:0000313" key="4">
    <source>
        <dbReference type="EMBL" id="TYG47403.1"/>
    </source>
</evidence>
<protein>
    <recommendedName>
        <fullName evidence="3">C-JID domain-containing protein</fullName>
    </recommendedName>
</protein>
<keyword evidence="5" id="KW-1185">Reference proteome</keyword>